<feature type="transmembrane region" description="Helical" evidence="12">
    <location>
        <begin position="352"/>
        <end position="374"/>
    </location>
</feature>
<dbReference type="GO" id="GO:0070069">
    <property type="term" value="C:cytochrome complex"/>
    <property type="evidence" value="ECO:0007669"/>
    <property type="project" value="UniProtKB-UniRule"/>
</dbReference>
<dbReference type="InterPro" id="IPR002585">
    <property type="entry name" value="Cyt-d_ubiquinol_oxidase_su_1"/>
</dbReference>
<evidence type="ECO:0000313" key="13">
    <source>
        <dbReference type="EMBL" id="MVN89695.1"/>
    </source>
</evidence>
<dbReference type="GO" id="GO:0020037">
    <property type="term" value="F:heme binding"/>
    <property type="evidence" value="ECO:0007669"/>
    <property type="project" value="TreeGrafter"/>
</dbReference>
<keyword evidence="10 12" id="KW-0408">Iron</keyword>
<name>A0A6I4I3J3_9SPHI</name>
<dbReference type="RefSeq" id="WP_157539492.1">
    <property type="nucleotide sequence ID" value="NZ_WQLA01000001.1"/>
</dbReference>
<keyword evidence="5 12" id="KW-0349">Heme</keyword>
<evidence type="ECO:0000256" key="6">
    <source>
        <dbReference type="ARBA" id="ARBA00022692"/>
    </source>
</evidence>
<evidence type="ECO:0000256" key="8">
    <source>
        <dbReference type="ARBA" id="ARBA00022982"/>
    </source>
</evidence>
<feature type="transmembrane region" description="Helical" evidence="12">
    <location>
        <begin position="58"/>
        <end position="80"/>
    </location>
</feature>
<dbReference type="AlphaFoldDB" id="A0A6I4I3J3"/>
<dbReference type="PANTHER" id="PTHR30365:SF14">
    <property type="entry name" value="CYTOCHROME BD MENAQUINOL OXIDASE SUBUNIT I-RELATED"/>
    <property type="match status" value="1"/>
</dbReference>
<dbReference type="EMBL" id="WQLA01000001">
    <property type="protein sequence ID" value="MVN89695.1"/>
    <property type="molecule type" value="Genomic_DNA"/>
</dbReference>
<evidence type="ECO:0000256" key="11">
    <source>
        <dbReference type="ARBA" id="ARBA00023136"/>
    </source>
</evidence>
<keyword evidence="6 12" id="KW-0812">Transmembrane</keyword>
<comment type="caution">
    <text evidence="13">The sequence shown here is derived from an EMBL/GenBank/DDBJ whole genome shotgun (WGS) entry which is preliminary data.</text>
</comment>
<dbReference type="GO" id="GO:0009055">
    <property type="term" value="F:electron transfer activity"/>
    <property type="evidence" value="ECO:0007669"/>
    <property type="project" value="UniProtKB-UniRule"/>
</dbReference>
<dbReference type="GO" id="GO:0005886">
    <property type="term" value="C:plasma membrane"/>
    <property type="evidence" value="ECO:0007669"/>
    <property type="project" value="UniProtKB-SubCell"/>
</dbReference>
<feature type="transmembrane region" description="Helical" evidence="12">
    <location>
        <begin position="180"/>
        <end position="203"/>
    </location>
</feature>
<sequence length="445" mass="49455">MDNFLAARSQMALSLGFHIIYACIGMVMPFFMAVAHYRWLKTKDIAHKNIAKAWSKGVAIFFATGAVSGTMLSFELGLLWPNFMKHAGPIFGMPFSLEGTAFFIEAIALGFFLYGWERLNPYFHWFTGVVVGISGLASGILVVAANSWMNSPAGFDYVNGQYLNIDPMKAMFNEAWFSEALHMTIAAFASTGFAVAGVHALMIVRRQNVHFHQQAFKIAAGFAAVAALLQPIAGDIAAKSVAKRQPAKLAAMEAYFHTKPYSPLVLGGIPDVKTQEVHYGLEIPGLLSFLVYDDFKTPVEALDQIPVENQPPVAITHYSFQVMVGLGMFMMLISVLYLIAIWFKKHWIYSNWLLKLFIIAVPTGFIAVEAGWMVTEIGRQPWIIQGVMRTADAVTPMPGIAWSFYLFTGIYISLSIVVVFLLYRQILMVPKLYDKPQDNLTLSQA</sequence>
<organism evidence="13 14">
    <name type="scientific">Mucilaginibacter aquatilis</name>
    <dbReference type="NCBI Taxonomy" id="1517760"/>
    <lineage>
        <taxon>Bacteria</taxon>
        <taxon>Pseudomonadati</taxon>
        <taxon>Bacteroidota</taxon>
        <taxon>Sphingobacteriia</taxon>
        <taxon>Sphingobacteriales</taxon>
        <taxon>Sphingobacteriaceae</taxon>
        <taxon>Mucilaginibacter</taxon>
    </lineage>
</organism>
<dbReference type="GO" id="GO:0016682">
    <property type="term" value="F:oxidoreductase activity, acting on diphenols and related substances as donors, oxygen as acceptor"/>
    <property type="evidence" value="ECO:0007669"/>
    <property type="project" value="TreeGrafter"/>
</dbReference>
<feature type="transmembrane region" description="Helical" evidence="12">
    <location>
        <begin position="100"/>
        <end position="116"/>
    </location>
</feature>
<dbReference type="Pfam" id="PF01654">
    <property type="entry name" value="Cyt_bd_oxida_I"/>
    <property type="match status" value="1"/>
</dbReference>
<keyword evidence="9 12" id="KW-1133">Transmembrane helix</keyword>
<feature type="transmembrane region" description="Helical" evidence="12">
    <location>
        <begin position="318"/>
        <end position="340"/>
    </location>
</feature>
<dbReference type="GO" id="GO:0046872">
    <property type="term" value="F:metal ion binding"/>
    <property type="evidence" value="ECO:0007669"/>
    <property type="project" value="UniProtKB-UniRule"/>
</dbReference>
<dbReference type="PANTHER" id="PTHR30365">
    <property type="entry name" value="CYTOCHROME D UBIQUINOL OXIDASE"/>
    <property type="match status" value="1"/>
</dbReference>
<feature type="transmembrane region" description="Helical" evidence="12">
    <location>
        <begin position="215"/>
        <end position="233"/>
    </location>
</feature>
<protein>
    <submittedName>
        <fullName evidence="13">Cytochrome ubiquinol oxidase subunit I</fullName>
    </submittedName>
</protein>
<evidence type="ECO:0000256" key="10">
    <source>
        <dbReference type="ARBA" id="ARBA00023004"/>
    </source>
</evidence>
<accession>A0A6I4I3J3</accession>
<proteinExistence type="inferred from homology"/>
<evidence type="ECO:0000256" key="2">
    <source>
        <dbReference type="ARBA" id="ARBA00009819"/>
    </source>
</evidence>
<evidence type="ECO:0000256" key="12">
    <source>
        <dbReference type="PIRNR" id="PIRNR006446"/>
    </source>
</evidence>
<keyword evidence="3 12" id="KW-0813">Transport</keyword>
<evidence type="ECO:0000256" key="7">
    <source>
        <dbReference type="ARBA" id="ARBA00022723"/>
    </source>
</evidence>
<keyword evidence="8 12" id="KW-0249">Electron transport</keyword>
<evidence type="ECO:0000313" key="14">
    <source>
        <dbReference type="Proteomes" id="UP000434850"/>
    </source>
</evidence>
<evidence type="ECO:0000256" key="9">
    <source>
        <dbReference type="ARBA" id="ARBA00022989"/>
    </source>
</evidence>
<evidence type="ECO:0000256" key="1">
    <source>
        <dbReference type="ARBA" id="ARBA00004651"/>
    </source>
</evidence>
<feature type="transmembrane region" description="Helical" evidence="12">
    <location>
        <begin position="402"/>
        <end position="423"/>
    </location>
</feature>
<comment type="similarity">
    <text evidence="2 12">Belongs to the cytochrome ubiquinol oxidase subunit 1 family.</text>
</comment>
<keyword evidence="4 12" id="KW-1003">Cell membrane</keyword>
<dbReference type="OrthoDB" id="9807042at2"/>
<evidence type="ECO:0000256" key="5">
    <source>
        <dbReference type="ARBA" id="ARBA00022617"/>
    </source>
</evidence>
<gene>
    <name evidence="13" type="ORF">GO816_01010</name>
</gene>
<evidence type="ECO:0000256" key="4">
    <source>
        <dbReference type="ARBA" id="ARBA00022475"/>
    </source>
</evidence>
<feature type="transmembrane region" description="Helical" evidence="12">
    <location>
        <begin position="123"/>
        <end position="145"/>
    </location>
</feature>
<dbReference type="Proteomes" id="UP000434850">
    <property type="component" value="Unassembled WGS sequence"/>
</dbReference>
<reference evidence="13 14" key="1">
    <citation type="submission" date="2019-12" db="EMBL/GenBank/DDBJ databases">
        <title>Mucilaginibacter sp. HME9299 genome sequencing and assembly.</title>
        <authorList>
            <person name="Kang H."/>
            <person name="Kim H."/>
            <person name="Joh K."/>
        </authorList>
    </citation>
    <scope>NUCLEOTIDE SEQUENCE [LARGE SCALE GENOMIC DNA]</scope>
    <source>
        <strain evidence="13 14">HME9299</strain>
    </source>
</reference>
<feature type="transmembrane region" description="Helical" evidence="12">
    <location>
        <begin position="12"/>
        <end position="37"/>
    </location>
</feature>
<keyword evidence="7 12" id="KW-0479">Metal-binding</keyword>
<dbReference type="GO" id="GO:0019646">
    <property type="term" value="P:aerobic electron transport chain"/>
    <property type="evidence" value="ECO:0007669"/>
    <property type="project" value="InterPro"/>
</dbReference>
<evidence type="ECO:0000256" key="3">
    <source>
        <dbReference type="ARBA" id="ARBA00022448"/>
    </source>
</evidence>
<keyword evidence="11 12" id="KW-0472">Membrane</keyword>
<keyword evidence="14" id="KW-1185">Reference proteome</keyword>
<dbReference type="PIRSF" id="PIRSF006446">
    <property type="entry name" value="Cyt_quinol_oxidase_1"/>
    <property type="match status" value="1"/>
</dbReference>
<comment type="subcellular location">
    <subcellularLocation>
        <location evidence="1">Cell membrane</location>
        <topology evidence="1">Multi-pass membrane protein</topology>
    </subcellularLocation>
</comment>